<sequence length="703" mass="74150">MNDNTRFSREQMNRLLRPRSIAVVGASPGSAGLGARVLANLVEGQFPGQLFLVNPKYPAITGRPCLPSPDQLPQGVDCAVLAIPRAGVLNALEGCARRGVGAAIVFSAGYAESGEAGRAEQDQIREIARRSGMVVEGPNCLGMVNAIDGTPLTFVASNPAKPRPGRTLALISQSGALAAVLGVSLRERGLDISFSISSGNEAVAGVEDFLEYLIEDPATMVITLVVEQFRDPMRFLDLAERARTCGKRLALLHPGSSSAARASAATHTGAMAGDYQVMRTKVRQAGVLMVSTLEELIDVTEILVRCPTLPRAGTAVFTESGFFKALTLDLCEELGVPLPPLADATHEALRQALPDFIPPSNPLDITAQGLVDPGLYRRTLPPVLADERYGCVVLSIILSEAETAGLKIPPIIAALREIHAEKPVLFACMDEGAPIPQAYIEQLRDAGAPYFPSAERTFRALAAVSQSQAEPECEERPRIAPAAVQPGVTPEYKAKEILARFGIPVPGGALARTVEEAQAIAAKAGYPVALKAQAAALSHKSDAGGVALSLRDGEALASAWSRMHDSLSRATPGLELDGVLVEQMSPPGVELIVGARRDPDWGLVLLVGFGGVLAEAFHDVRLLPPEISRERISQELLRMKSGALLRGLRGSPAMDVAAAADIVARLANLVLSTPSILEVDINPVMVYPAGEGAVALDALFVAE</sequence>
<dbReference type="PANTHER" id="PTHR42793">
    <property type="entry name" value="COA BINDING DOMAIN CONTAINING PROTEIN"/>
    <property type="match status" value="1"/>
</dbReference>
<dbReference type="InterPro" id="IPR016102">
    <property type="entry name" value="Succinyl-CoA_synth-like"/>
</dbReference>
<dbReference type="AlphaFoldDB" id="Q02CE8"/>
<evidence type="ECO:0000259" key="3">
    <source>
        <dbReference type="PROSITE" id="PS50975"/>
    </source>
</evidence>
<feature type="domain" description="ATP-grasp" evidence="3">
    <location>
        <begin position="495"/>
        <end position="546"/>
    </location>
</feature>
<dbReference type="Pfam" id="PF13380">
    <property type="entry name" value="CoA_binding_2"/>
    <property type="match status" value="1"/>
</dbReference>
<dbReference type="SUPFAM" id="SSF52210">
    <property type="entry name" value="Succinyl-CoA synthetase domains"/>
    <property type="match status" value="2"/>
</dbReference>
<keyword evidence="2" id="KW-0547">Nucleotide-binding</keyword>
<evidence type="ECO:0000256" key="1">
    <source>
        <dbReference type="ARBA" id="ARBA00060888"/>
    </source>
</evidence>
<dbReference type="Gene3D" id="3.40.50.261">
    <property type="entry name" value="Succinyl-CoA synthetase domains"/>
    <property type="match status" value="2"/>
</dbReference>
<dbReference type="PANTHER" id="PTHR42793:SF1">
    <property type="entry name" value="PEPTIDYL-LYSINE N-ACETYLTRANSFERASE PATZ"/>
    <property type="match status" value="1"/>
</dbReference>
<dbReference type="Gene3D" id="3.30.1490.20">
    <property type="entry name" value="ATP-grasp fold, A domain"/>
    <property type="match status" value="1"/>
</dbReference>
<organism evidence="4">
    <name type="scientific">Solibacter usitatus (strain Ellin6076)</name>
    <dbReference type="NCBI Taxonomy" id="234267"/>
    <lineage>
        <taxon>Bacteria</taxon>
        <taxon>Pseudomonadati</taxon>
        <taxon>Acidobacteriota</taxon>
        <taxon>Terriglobia</taxon>
        <taxon>Bryobacterales</taxon>
        <taxon>Solibacteraceae</taxon>
        <taxon>Candidatus Solibacter</taxon>
    </lineage>
</organism>
<dbReference type="FunFam" id="3.30.1490.20:FF:000020">
    <property type="entry name" value="Protein lysine acetyltransferase"/>
    <property type="match status" value="1"/>
</dbReference>
<dbReference type="PROSITE" id="PS50975">
    <property type="entry name" value="ATP_GRASP"/>
    <property type="match status" value="1"/>
</dbReference>
<evidence type="ECO:0000313" key="4">
    <source>
        <dbReference type="EMBL" id="ABJ81268.1"/>
    </source>
</evidence>
<dbReference type="InterPro" id="IPR032875">
    <property type="entry name" value="Succ_CoA_lig_flav_dom"/>
</dbReference>
<reference evidence="4" key="1">
    <citation type="submission" date="2006-10" db="EMBL/GenBank/DDBJ databases">
        <title>Complete sequence of Solibacter usitatus Ellin6076.</title>
        <authorList>
            <consortium name="US DOE Joint Genome Institute"/>
            <person name="Copeland A."/>
            <person name="Lucas S."/>
            <person name="Lapidus A."/>
            <person name="Barry K."/>
            <person name="Detter J.C."/>
            <person name="Glavina del Rio T."/>
            <person name="Hammon N."/>
            <person name="Israni S."/>
            <person name="Dalin E."/>
            <person name="Tice H."/>
            <person name="Pitluck S."/>
            <person name="Thompson L.S."/>
            <person name="Brettin T."/>
            <person name="Bruce D."/>
            <person name="Han C."/>
            <person name="Tapia R."/>
            <person name="Gilna P."/>
            <person name="Schmutz J."/>
            <person name="Larimer F."/>
            <person name="Land M."/>
            <person name="Hauser L."/>
            <person name="Kyrpides N."/>
            <person name="Mikhailova N."/>
            <person name="Janssen P.H."/>
            <person name="Kuske C.R."/>
            <person name="Richardson P."/>
        </authorList>
    </citation>
    <scope>NUCLEOTIDE SEQUENCE</scope>
    <source>
        <strain evidence="4">Ellin6076</strain>
    </source>
</reference>
<dbReference type="InterPro" id="IPR036291">
    <property type="entry name" value="NAD(P)-bd_dom_sf"/>
</dbReference>
<dbReference type="InParanoid" id="Q02CE8"/>
<dbReference type="STRING" id="234267.Acid_0256"/>
<accession>Q02CE8</accession>
<dbReference type="KEGG" id="sus:Acid_0256"/>
<evidence type="ECO:0000256" key="2">
    <source>
        <dbReference type="PROSITE-ProRule" id="PRU00409"/>
    </source>
</evidence>
<dbReference type="InterPro" id="IPR011761">
    <property type="entry name" value="ATP-grasp"/>
</dbReference>
<dbReference type="HOGENOM" id="CLU_007415_3_1_0"/>
<dbReference type="InterPro" id="IPR013815">
    <property type="entry name" value="ATP_grasp_subdomain_1"/>
</dbReference>
<comment type="similarity">
    <text evidence="1">In the N-terminal section; belongs to the acetate CoA ligase alpha subunit family.</text>
</comment>
<dbReference type="SUPFAM" id="SSF56059">
    <property type="entry name" value="Glutathione synthetase ATP-binding domain-like"/>
    <property type="match status" value="1"/>
</dbReference>
<dbReference type="GO" id="GO:0005524">
    <property type="term" value="F:ATP binding"/>
    <property type="evidence" value="ECO:0007669"/>
    <property type="project" value="UniProtKB-UniRule"/>
</dbReference>
<dbReference type="GO" id="GO:0046872">
    <property type="term" value="F:metal ion binding"/>
    <property type="evidence" value="ECO:0007669"/>
    <property type="project" value="InterPro"/>
</dbReference>
<dbReference type="EMBL" id="CP000473">
    <property type="protein sequence ID" value="ABJ81268.1"/>
    <property type="molecule type" value="Genomic_DNA"/>
</dbReference>
<protein>
    <submittedName>
        <fullName evidence="4">CoA-binding domain protein</fullName>
    </submittedName>
</protein>
<dbReference type="eggNOG" id="COG1042">
    <property type="taxonomic scope" value="Bacteria"/>
</dbReference>
<name>Q02CE8_SOLUE</name>
<dbReference type="Pfam" id="PF13607">
    <property type="entry name" value="Succ_CoA_lig"/>
    <property type="match status" value="1"/>
</dbReference>
<proteinExistence type="inferred from homology"/>
<gene>
    <name evidence="4" type="ordered locus">Acid_0256</name>
</gene>
<dbReference type="SMART" id="SM00881">
    <property type="entry name" value="CoA_binding"/>
    <property type="match status" value="1"/>
</dbReference>
<dbReference type="eggNOG" id="COG0045">
    <property type="taxonomic scope" value="Bacteria"/>
</dbReference>
<dbReference type="OrthoDB" id="9807426at2"/>
<dbReference type="Gene3D" id="3.40.50.720">
    <property type="entry name" value="NAD(P)-binding Rossmann-like Domain"/>
    <property type="match status" value="1"/>
</dbReference>
<dbReference type="SUPFAM" id="SSF51735">
    <property type="entry name" value="NAD(P)-binding Rossmann-fold domains"/>
    <property type="match status" value="1"/>
</dbReference>
<dbReference type="InterPro" id="IPR003781">
    <property type="entry name" value="CoA-bd"/>
</dbReference>
<dbReference type="Gene3D" id="3.30.470.20">
    <property type="entry name" value="ATP-grasp fold, B domain"/>
    <property type="match status" value="1"/>
</dbReference>
<dbReference type="Pfam" id="PF13549">
    <property type="entry name" value="ATP-grasp_5"/>
    <property type="match status" value="1"/>
</dbReference>
<keyword evidence="2" id="KW-0067">ATP-binding</keyword>